<dbReference type="GO" id="GO:0006270">
    <property type="term" value="P:DNA replication initiation"/>
    <property type="evidence" value="ECO:0007669"/>
    <property type="project" value="TreeGrafter"/>
</dbReference>
<dbReference type="PANTHER" id="PTHR12705:SF0">
    <property type="entry name" value="ORIGIN RECOGNITION COMPLEX SUBUNIT 5"/>
    <property type="match status" value="1"/>
</dbReference>
<proteinExistence type="predicted"/>
<dbReference type="Proteomes" id="UP000243006">
    <property type="component" value="Unassembled WGS sequence"/>
</dbReference>
<sequence length="1401" mass="159451">MCVRKGRISKRFPGLEVLLEKLWKILSARNDISLLHLFGEQIYLASELLKEILHSKKIVFIEVDCSLVATEGCFFEAAVAQTGKLYSRCCFMKETVMRTFAKILSKKYRMKKKIYLIIQNLQNLRKEMVSILLLLPKFKEMTGLNICSVTLSECPWPYQACRSASGGAEVFEIGIPHIKTKKVINNIIESRPYRENNNLYEKYVQLYVDILRKYSSSEFEMKFIIERNYLKFLERTEKYASCRKFRKNDPTFTWEALKPVVKEHNQCRFLFSFHVDREKQYDQLTLYEKYLLISGYIASYNPERTDRRYFVKLAEKSRVRRKEGQHENAAAHLRGPKIFTEERMLSIFFYLLRESHADISMDLFSLIRKLCTYGYLSRVSSIANMNTVRYRCLASFNTSARVASLWDCCIEGHDTWLLMKNIIVFSIYSLLICVHVYIFSDFTARCIAMQDDDANAKASPAVPHEEAPNSGMQSCGSKLVAKYLEEQKVALMKARKAADLARAASSSEMASEESKAVVEYEGKSDVSMTAATRGRRGKIQQKEETSADVESVKLTRVLRTRKSALTSTAVDCSGQETGVVVGEAAEKQMLELENLNQLVTSSEEKKAPDNKRHLQSCEKDQDEDVFAVEGKKSVDDQFENKSFVDEARKEQHFSLESFSEERERKHTEDNSICTEILSDSDVNLPAAAEKLTENVSVEVDQANRLSLSKDTTGRDEREQTNIIANDAIAENVVNRVKRLETSTKDDDSSGKNTSVENLQAISFAELPSSVDKKAGLSPAVIESSSRPTTSPPTKRISVSAFAISVEDEVLDYGDDSFDDDHSHVTASAGAKEIKEKKSSKLTDSDTTELSSQYLESELPPVNSRNRKEVSKCIADPVSCAEERQRKSSICHLPDGEPLTNILQKDKEMKSEVVRNQDLKQDESANKIPINSSWDADLISAINERRNVSPARRECSPVIYVRCLTRPYAIPALHNILGSFGSYSKKNFWINNIKSSCLVKYDDIESAVKARDALHNVRWPASNPKSLHVDFSTTEEVLFLLFFQFERSYCSLTGDRFGILVSNCGIRRGKVVGESNAIDRDNKHLHFGKKENYFAFLVVAAQKLAQLFQRTKTKPSLYYLPLTGEQAEMRIDERKKRRQFRLKAMEEELKKATKVANKVVSREEKLSMVVGEQSEIRNEGNEMSNTTMLMRIAMSDVASRRQGGFSSERSPGYEIENWRRRPTLQSPTMEEEFRYEKGCHLSEDTKTESQKNAERLTLTKSTVAEGAAEKSFRSENIVLKRRWSSGGSRSSSAGDACKRRAADGVGASETGGGRHQRSITSANSKKNGNRKHHPNKNKGSDRMKRSNKRDNSCEGNSQLERTKKNDVVLRRSTHDNHRDRRFDEHESRFKRHDSQNCGPRER</sequence>
<dbReference type="InterPro" id="IPR032552">
    <property type="entry name" value="RSB_motif"/>
</dbReference>
<dbReference type="InterPro" id="IPR035979">
    <property type="entry name" value="RBD_domain_sf"/>
</dbReference>
<feature type="compositionally biased region" description="Basic and acidic residues" evidence="1">
    <location>
        <begin position="602"/>
        <end position="619"/>
    </location>
</feature>
<gene>
    <name evidence="3" type="ORF">D917_06360</name>
</gene>
<dbReference type="InterPro" id="IPR020796">
    <property type="entry name" value="ORC5"/>
</dbReference>
<evidence type="ECO:0000259" key="2">
    <source>
        <dbReference type="Pfam" id="PF14630"/>
    </source>
</evidence>
<feature type="compositionally biased region" description="Basic and acidic residues" evidence="1">
    <location>
        <begin position="1359"/>
        <end position="1386"/>
    </location>
</feature>
<dbReference type="GO" id="GO:0003688">
    <property type="term" value="F:DNA replication origin binding"/>
    <property type="evidence" value="ECO:0007669"/>
    <property type="project" value="TreeGrafter"/>
</dbReference>
<protein>
    <recommendedName>
        <fullName evidence="2">Origin recognition complex subunit 5 C-terminal domain-containing protein</fullName>
    </recommendedName>
</protein>
<feature type="region of interest" description="Disordered" evidence="1">
    <location>
        <begin position="1281"/>
        <end position="1401"/>
    </location>
</feature>
<reference evidence="3 4" key="1">
    <citation type="submission" date="2015-04" db="EMBL/GenBank/DDBJ databases">
        <title>Draft genome of the roundworm Trichinella nativa.</title>
        <authorList>
            <person name="Mitreva M."/>
        </authorList>
    </citation>
    <scope>NUCLEOTIDE SEQUENCE [LARGE SCALE GENOMIC DNA]</scope>
    <source>
        <strain evidence="3 4">ISS45</strain>
    </source>
</reference>
<feature type="compositionally biased region" description="Basic and acidic residues" evidence="1">
    <location>
        <begin position="1337"/>
        <end position="1351"/>
    </location>
</feature>
<dbReference type="PANTHER" id="PTHR12705">
    <property type="entry name" value="ORIGIN RECOGNITION COMPLEX SUBUNIT 5"/>
    <property type="match status" value="1"/>
</dbReference>
<feature type="compositionally biased region" description="Low complexity" evidence="1">
    <location>
        <begin position="1283"/>
        <end position="1293"/>
    </location>
</feature>
<dbReference type="Gene3D" id="3.30.70.330">
    <property type="match status" value="1"/>
</dbReference>
<comment type="caution">
    <text evidence="3">The sequence shown here is derived from an EMBL/GenBank/DDBJ whole genome shotgun (WGS) entry which is preliminary data.</text>
</comment>
<feature type="region of interest" description="Disordered" evidence="1">
    <location>
        <begin position="1215"/>
        <end position="1257"/>
    </location>
</feature>
<evidence type="ECO:0000256" key="1">
    <source>
        <dbReference type="SAM" id="MobiDB-lite"/>
    </source>
</evidence>
<name>A0A1Y3ESM4_9BILA</name>
<accession>A0A1Y3ESM4</accession>
<feature type="domain" description="Origin recognition complex subunit 5 C-terminal" evidence="2">
    <location>
        <begin position="284"/>
        <end position="405"/>
    </location>
</feature>
<dbReference type="InterPro" id="IPR047088">
    <property type="entry name" value="ORC5_C"/>
</dbReference>
<evidence type="ECO:0000313" key="4">
    <source>
        <dbReference type="Proteomes" id="UP000243006"/>
    </source>
</evidence>
<evidence type="ECO:0000313" key="3">
    <source>
        <dbReference type="EMBL" id="OUC48192.1"/>
    </source>
</evidence>
<feature type="region of interest" description="Disordered" evidence="1">
    <location>
        <begin position="599"/>
        <end position="621"/>
    </location>
</feature>
<dbReference type="GO" id="GO:0005664">
    <property type="term" value="C:nuclear origin of replication recognition complex"/>
    <property type="evidence" value="ECO:0007669"/>
    <property type="project" value="TreeGrafter"/>
</dbReference>
<feature type="compositionally biased region" description="Basic residues" evidence="1">
    <location>
        <begin position="1326"/>
        <end position="1335"/>
    </location>
</feature>
<feature type="compositionally biased region" description="Basic and acidic residues" evidence="1">
    <location>
        <begin position="831"/>
        <end position="843"/>
    </location>
</feature>
<dbReference type="EMBL" id="LVZM01003019">
    <property type="protein sequence ID" value="OUC48192.1"/>
    <property type="molecule type" value="Genomic_DNA"/>
</dbReference>
<feature type="region of interest" description="Disordered" evidence="1">
    <location>
        <begin position="827"/>
        <end position="867"/>
    </location>
</feature>
<dbReference type="Pfam" id="PF14630">
    <property type="entry name" value="ORC5_C"/>
    <property type="match status" value="1"/>
</dbReference>
<organism evidence="3 4">
    <name type="scientific">Trichinella nativa</name>
    <dbReference type="NCBI Taxonomy" id="6335"/>
    <lineage>
        <taxon>Eukaryota</taxon>
        <taxon>Metazoa</taxon>
        <taxon>Ecdysozoa</taxon>
        <taxon>Nematoda</taxon>
        <taxon>Enoplea</taxon>
        <taxon>Dorylaimia</taxon>
        <taxon>Trichinellida</taxon>
        <taxon>Trichinellidae</taxon>
        <taxon>Trichinella</taxon>
    </lineage>
</organism>
<dbReference type="InterPro" id="IPR034257">
    <property type="entry name" value="Acinus_RRM"/>
</dbReference>
<dbReference type="SUPFAM" id="SSF54928">
    <property type="entry name" value="RNA-binding domain, RBD"/>
    <property type="match status" value="1"/>
</dbReference>
<feature type="compositionally biased region" description="Basic and acidic residues" evidence="1">
    <location>
        <begin position="1230"/>
        <end position="1253"/>
    </location>
</feature>
<dbReference type="InterPro" id="IPR012677">
    <property type="entry name" value="Nucleotide-bd_a/b_plait_sf"/>
</dbReference>
<dbReference type="Pfam" id="PF16294">
    <property type="entry name" value="RSB_motif"/>
    <property type="match status" value="1"/>
</dbReference>
<dbReference type="CDD" id="cd12432">
    <property type="entry name" value="RRM_ACINU"/>
    <property type="match status" value="1"/>
</dbReference>